<dbReference type="AlphaFoldDB" id="A0A6S7KEG8"/>
<comment type="caution">
    <text evidence="1">The sequence shown here is derived from an EMBL/GenBank/DDBJ whole genome shotgun (WGS) entry which is preliminary data.</text>
</comment>
<accession>A0A6S7KEG8</accession>
<reference evidence="1" key="1">
    <citation type="submission" date="2020-04" db="EMBL/GenBank/DDBJ databases">
        <authorList>
            <person name="Alioto T."/>
            <person name="Alioto T."/>
            <person name="Gomez Garrido J."/>
        </authorList>
    </citation>
    <scope>NUCLEOTIDE SEQUENCE</scope>
    <source>
        <strain evidence="1">A484AB</strain>
    </source>
</reference>
<name>A0A6S7KEG8_PARCT</name>
<dbReference type="InterPro" id="IPR036691">
    <property type="entry name" value="Endo/exonu/phosph_ase_sf"/>
</dbReference>
<proteinExistence type="predicted"/>
<organism evidence="1 2">
    <name type="scientific">Paramuricea clavata</name>
    <name type="common">Red gorgonian</name>
    <name type="synonym">Violescent sea-whip</name>
    <dbReference type="NCBI Taxonomy" id="317549"/>
    <lineage>
        <taxon>Eukaryota</taxon>
        <taxon>Metazoa</taxon>
        <taxon>Cnidaria</taxon>
        <taxon>Anthozoa</taxon>
        <taxon>Octocorallia</taxon>
        <taxon>Malacalcyonacea</taxon>
        <taxon>Plexauridae</taxon>
        <taxon>Paramuricea</taxon>
    </lineage>
</organism>
<sequence>MSDVDESLNASYEDISESVVNILKEHLRHLSLMHLNTQSMVSSFNEFQVFLSQYPMDVITMSETWLKENPALLEYVSLFGYGAVFRNRDKIRGGDVGAYISNSVKYKRRKDIEKLQPNRIRFFVRLRSSVSKP</sequence>
<dbReference type="Proteomes" id="UP001152795">
    <property type="component" value="Unassembled WGS sequence"/>
</dbReference>
<gene>
    <name evidence="1" type="ORF">PACLA_8A080276</name>
</gene>
<dbReference type="EMBL" id="CACRXK020010203">
    <property type="protein sequence ID" value="CAB4018868.1"/>
    <property type="molecule type" value="Genomic_DNA"/>
</dbReference>
<protein>
    <submittedName>
        <fullName evidence="1">Uncharacterized protein</fullName>
    </submittedName>
</protein>
<keyword evidence="2" id="KW-1185">Reference proteome</keyword>
<dbReference type="SUPFAM" id="SSF56219">
    <property type="entry name" value="DNase I-like"/>
    <property type="match status" value="1"/>
</dbReference>
<dbReference type="OrthoDB" id="8043011at2759"/>
<evidence type="ECO:0000313" key="1">
    <source>
        <dbReference type="EMBL" id="CAB4018868.1"/>
    </source>
</evidence>
<evidence type="ECO:0000313" key="2">
    <source>
        <dbReference type="Proteomes" id="UP001152795"/>
    </source>
</evidence>
<dbReference type="Gene3D" id="3.60.10.10">
    <property type="entry name" value="Endonuclease/exonuclease/phosphatase"/>
    <property type="match status" value="1"/>
</dbReference>